<evidence type="ECO:0000256" key="1">
    <source>
        <dbReference type="SAM" id="Phobius"/>
    </source>
</evidence>
<organism evidence="3 4">
    <name type="scientific">Sphingomonas aurea</name>
    <dbReference type="NCBI Taxonomy" id="3063994"/>
    <lineage>
        <taxon>Bacteria</taxon>
        <taxon>Pseudomonadati</taxon>
        <taxon>Pseudomonadota</taxon>
        <taxon>Alphaproteobacteria</taxon>
        <taxon>Sphingomonadales</taxon>
        <taxon>Sphingomonadaceae</taxon>
        <taxon>Sphingomonas</taxon>
    </lineage>
</organism>
<dbReference type="PANTHER" id="PTHR37461:SF1">
    <property type="entry name" value="ANTI-SIGMA-K FACTOR RSKA"/>
    <property type="match status" value="1"/>
</dbReference>
<dbReference type="InterPro" id="IPR018764">
    <property type="entry name" value="RskA_C"/>
</dbReference>
<dbReference type="Pfam" id="PF10099">
    <property type="entry name" value="RskA_C"/>
    <property type="match status" value="1"/>
</dbReference>
<evidence type="ECO:0000313" key="4">
    <source>
        <dbReference type="Proteomes" id="UP001230685"/>
    </source>
</evidence>
<comment type="caution">
    <text evidence="3">The sequence shown here is derived from an EMBL/GenBank/DDBJ whole genome shotgun (WGS) entry which is preliminary data.</text>
</comment>
<gene>
    <name evidence="3" type="ORF">Q5H91_08310</name>
</gene>
<sequence length="234" mass="23638">MAIDEDTDMAAAELALGLIEGEERAAALRRVLADPGFAAEVERWRQWLAQLFDLWPEVEPPAELIDRIDASLGGVAMPRVRRFPWPLLAIASSALAACLLVIVALRPGGGPPPGSPPIEAPAPEAAQPTLVAAIGGEGAAVAASFDPGDGSLRVTAAPKVPAGRAAQLWVIGGDGVPHALGLLARDATLLALPQADRVRIAAGATLAISVEPPGGSPTGKPTGPVIATGALAAV</sequence>
<dbReference type="RefSeq" id="WP_305172926.1">
    <property type="nucleotide sequence ID" value="NZ_JAUUDS010000003.1"/>
</dbReference>
<keyword evidence="4" id="KW-1185">Reference proteome</keyword>
<keyword evidence="1" id="KW-0472">Membrane</keyword>
<name>A0ABT9EJR7_9SPHN</name>
<dbReference type="InterPro" id="IPR051474">
    <property type="entry name" value="Anti-sigma-K/W_factor"/>
</dbReference>
<dbReference type="EMBL" id="JAUUDS010000003">
    <property type="protein sequence ID" value="MDP1027212.1"/>
    <property type="molecule type" value="Genomic_DNA"/>
</dbReference>
<keyword evidence="1" id="KW-0812">Transmembrane</keyword>
<keyword evidence="1" id="KW-1133">Transmembrane helix</keyword>
<feature type="transmembrane region" description="Helical" evidence="1">
    <location>
        <begin position="85"/>
        <end position="105"/>
    </location>
</feature>
<evidence type="ECO:0000259" key="2">
    <source>
        <dbReference type="Pfam" id="PF10099"/>
    </source>
</evidence>
<dbReference type="PANTHER" id="PTHR37461">
    <property type="entry name" value="ANTI-SIGMA-K FACTOR RSKA"/>
    <property type="match status" value="1"/>
</dbReference>
<reference evidence="3 4" key="1">
    <citation type="submission" date="2023-07" db="EMBL/GenBank/DDBJ databases">
        <authorList>
            <person name="Kim M.K."/>
        </authorList>
    </citation>
    <scope>NUCLEOTIDE SEQUENCE [LARGE SCALE GENOMIC DNA]</scope>
    <source>
        <strain evidence="3 4">KR1UV-12</strain>
    </source>
</reference>
<proteinExistence type="predicted"/>
<evidence type="ECO:0000313" key="3">
    <source>
        <dbReference type="EMBL" id="MDP1027212.1"/>
    </source>
</evidence>
<dbReference type="Proteomes" id="UP001230685">
    <property type="component" value="Unassembled WGS sequence"/>
</dbReference>
<protein>
    <submittedName>
        <fullName evidence="3">Anti-sigma factor</fullName>
    </submittedName>
</protein>
<feature type="domain" description="Anti-sigma K factor RskA C-terminal" evidence="2">
    <location>
        <begin position="95"/>
        <end position="225"/>
    </location>
</feature>
<accession>A0ABT9EJR7</accession>